<name>A0A848EJZ1_9PROT</name>
<protein>
    <submittedName>
        <fullName evidence="1">DUF2332 domain-containing protein</fullName>
    </submittedName>
</protein>
<comment type="caution">
    <text evidence="1">The sequence shown here is derived from an EMBL/GenBank/DDBJ whole genome shotgun (WGS) entry which is preliminary data.</text>
</comment>
<proteinExistence type="predicted"/>
<evidence type="ECO:0000313" key="1">
    <source>
        <dbReference type="EMBL" id="NMJ43720.1"/>
    </source>
</evidence>
<dbReference type="Pfam" id="PF10094">
    <property type="entry name" value="DUF2332"/>
    <property type="match status" value="1"/>
</dbReference>
<gene>
    <name evidence="1" type="ORF">GWK16_20905</name>
</gene>
<reference evidence="1 2" key="1">
    <citation type="submission" date="2020-03" db="EMBL/GenBank/DDBJ databases">
        <authorList>
            <person name="Sun Q."/>
        </authorList>
    </citation>
    <scope>NUCLEOTIDE SEQUENCE [LARGE SCALE GENOMIC DNA]</scope>
    <source>
        <strain evidence="1 2">JC162</strain>
    </source>
</reference>
<evidence type="ECO:0000313" key="2">
    <source>
        <dbReference type="Proteomes" id="UP000548582"/>
    </source>
</evidence>
<organism evidence="1 2">
    <name type="scientific">Neoroseomonas marina</name>
    <dbReference type="NCBI Taxonomy" id="1232220"/>
    <lineage>
        <taxon>Bacteria</taxon>
        <taxon>Pseudomonadati</taxon>
        <taxon>Pseudomonadota</taxon>
        <taxon>Alphaproteobacteria</taxon>
        <taxon>Acetobacterales</taxon>
        <taxon>Acetobacteraceae</taxon>
        <taxon>Neoroseomonas</taxon>
    </lineage>
</organism>
<dbReference type="RefSeq" id="WP_170055915.1">
    <property type="nucleotide sequence ID" value="NZ_JABBKX010000009.1"/>
</dbReference>
<dbReference type="AlphaFoldDB" id="A0A848EJZ1"/>
<keyword evidence="2" id="KW-1185">Reference proteome</keyword>
<accession>A0A848EJZ1</accession>
<dbReference type="EMBL" id="JABBKX010000009">
    <property type="protein sequence ID" value="NMJ43720.1"/>
    <property type="molecule type" value="Genomic_DNA"/>
</dbReference>
<dbReference type="Proteomes" id="UP000548582">
    <property type="component" value="Unassembled WGS sequence"/>
</dbReference>
<dbReference type="InterPro" id="IPR011200">
    <property type="entry name" value="UCP012608"/>
</dbReference>
<sequence>MTREDAIADRYRRFAAEEARGRSPLYAAITEAIAADAAVLAHIATLPEAKQQPNLVLAAVRHRHGVASGWPQFRAWFLEDFAGIREIILARSTQTNEPGRCAVLLPVLTRLQQPLALIEVGASAGLCLLPDRYGYDYGRARLGPSDPAAPVFPCKADAATPLPDRSPQVVWRAGLDLNPLDAADPETADWLMTLVWPEQQARAERLRAALAIASTARPPIVKGDLRSDLVALAAQAPKGATLVVFHTAVLSYVAEAAERQAFAVEARRIAPIWIANEAPSVLPERAQGLGAPPVPGRFLLSVNGAPVAWTDPHGAAMEWLEGTG</sequence>